<evidence type="ECO:0000256" key="11">
    <source>
        <dbReference type="RuleBase" id="RU361277"/>
    </source>
</evidence>
<evidence type="ECO:0000256" key="2">
    <source>
        <dbReference type="ARBA" id="ARBA00008072"/>
    </source>
</evidence>
<keyword evidence="3 11" id="KW-0479">Metal-binding</keyword>
<evidence type="ECO:0000259" key="12">
    <source>
        <dbReference type="SMART" id="SM00829"/>
    </source>
</evidence>
<keyword evidence="5" id="KW-0560">Oxidoreductase</keyword>
<gene>
    <name evidence="13" type="ORF">D6D01_07286</name>
</gene>
<evidence type="ECO:0000256" key="1">
    <source>
        <dbReference type="ARBA" id="ARBA00001947"/>
    </source>
</evidence>
<evidence type="ECO:0000256" key="8">
    <source>
        <dbReference type="ARBA" id="ARBA00025713"/>
    </source>
</evidence>
<dbReference type="SUPFAM" id="SSF51735">
    <property type="entry name" value="NAD(P)-binding Rossmann-fold domains"/>
    <property type="match status" value="1"/>
</dbReference>
<evidence type="ECO:0000256" key="3">
    <source>
        <dbReference type="ARBA" id="ARBA00022723"/>
    </source>
</evidence>
<dbReference type="Gene3D" id="3.40.50.720">
    <property type="entry name" value="NAD(P)-binding Rossmann-like Domain"/>
    <property type="match status" value="1"/>
</dbReference>
<organism evidence="13 14">
    <name type="scientific">Aureobasidium pullulans</name>
    <name type="common">Black yeast</name>
    <name type="synonym">Pullularia pullulans</name>
    <dbReference type="NCBI Taxonomy" id="5580"/>
    <lineage>
        <taxon>Eukaryota</taxon>
        <taxon>Fungi</taxon>
        <taxon>Dikarya</taxon>
        <taxon>Ascomycota</taxon>
        <taxon>Pezizomycotina</taxon>
        <taxon>Dothideomycetes</taxon>
        <taxon>Dothideomycetidae</taxon>
        <taxon>Dothideales</taxon>
        <taxon>Saccotheciaceae</taxon>
        <taxon>Aureobasidium</taxon>
    </lineage>
</organism>
<evidence type="ECO:0000256" key="10">
    <source>
        <dbReference type="ARBA" id="ARBA00030139"/>
    </source>
</evidence>
<dbReference type="PROSITE" id="PS00059">
    <property type="entry name" value="ADH_ZINC"/>
    <property type="match status" value="1"/>
</dbReference>
<dbReference type="SMART" id="SM00829">
    <property type="entry name" value="PKS_ER"/>
    <property type="match status" value="1"/>
</dbReference>
<dbReference type="Pfam" id="PF00107">
    <property type="entry name" value="ADH_zinc_N"/>
    <property type="match status" value="1"/>
</dbReference>
<feature type="domain" description="Enoyl reductase (ER)" evidence="12">
    <location>
        <begin position="31"/>
        <end position="380"/>
    </location>
</feature>
<dbReference type="Proteomes" id="UP000306584">
    <property type="component" value="Unassembled WGS sequence"/>
</dbReference>
<reference evidence="13 14" key="1">
    <citation type="submission" date="2018-10" db="EMBL/GenBank/DDBJ databases">
        <title>Fifty Aureobasidium pullulans genomes reveal a recombining polyextremotolerant generalist.</title>
        <authorList>
            <person name="Gostincar C."/>
            <person name="Turk M."/>
            <person name="Zajc J."/>
            <person name="Gunde-Cimerman N."/>
        </authorList>
    </citation>
    <scope>NUCLEOTIDE SEQUENCE [LARGE SCALE GENOMIC DNA]</scope>
    <source>
        <strain evidence="13 14">EXF-6604</strain>
    </source>
</reference>
<dbReference type="CDD" id="cd05285">
    <property type="entry name" value="sorbitol_DH"/>
    <property type="match status" value="1"/>
</dbReference>
<sequence>MTSPSNISNNTSQNISGCNPAEMHRAAVLYGAKDIRIEDVETLALKPHEVRIAPRATGICGTDLHYYQNGRNGIYTVRQPLILGHEAAGEIVEVGTAVAHLKPGDRVAVEPQLACSACDQCRLGRYNLCGSMRFNGSASASPPAQGSLQKLWTHAASLCYPLPGKLSFAEGAMVEPLSVALHSVRKAKLEAGHSVFITGAGAIGLLCARVARISGASSVLMVDVDATRLEFAKRHGIADNTYRIPMEAKDDESGAQFSLRMSNEIQECLNILSANVAFECTGIESCLNICVGMAGQGSRVVIVGMGKPQQEVNISLALIREIEIVGVWRYANTFQPAIQLIEKGMVDVKALITHRFEMEDVASALEFALQRPADLVKCVITSA</sequence>
<accession>A0A4S9KQ15</accession>
<comment type="function">
    <text evidence="7">Xylitol dehydrogenase which catalyzes the conversion of xylitol to D-xylulose. Xylose is a major component of hemicelluloses such as xylan. Most fungi utilize D-xylose via three enzymatic reactions, xylose reductase (XR), xylitol dehydrogenase (XDH), and xylulokinase, to form xylulose 5-phosphate, which enters pentose phosphate pathway.</text>
</comment>
<dbReference type="EC" id="1.1.1.9" evidence="9"/>
<evidence type="ECO:0000256" key="4">
    <source>
        <dbReference type="ARBA" id="ARBA00022833"/>
    </source>
</evidence>
<dbReference type="PANTHER" id="PTHR43161">
    <property type="entry name" value="SORBITOL DEHYDROGENASE"/>
    <property type="match status" value="1"/>
</dbReference>
<dbReference type="GO" id="GO:0046526">
    <property type="term" value="F:D-xylulose reductase activity"/>
    <property type="evidence" value="ECO:0007669"/>
    <property type="project" value="UniProtKB-EC"/>
</dbReference>
<dbReference type="InterPro" id="IPR013154">
    <property type="entry name" value="ADH-like_N"/>
</dbReference>
<keyword evidence="4 11" id="KW-0862">Zinc</keyword>
<dbReference type="AlphaFoldDB" id="A0A4S9KQ15"/>
<evidence type="ECO:0000313" key="14">
    <source>
        <dbReference type="Proteomes" id="UP000306584"/>
    </source>
</evidence>
<dbReference type="GO" id="GO:0008270">
    <property type="term" value="F:zinc ion binding"/>
    <property type="evidence" value="ECO:0007669"/>
    <property type="project" value="InterPro"/>
</dbReference>
<comment type="similarity">
    <text evidence="2 11">Belongs to the zinc-containing alcohol dehydrogenase family.</text>
</comment>
<dbReference type="Gene3D" id="3.90.180.10">
    <property type="entry name" value="Medium-chain alcohol dehydrogenases, catalytic domain"/>
    <property type="match status" value="1"/>
</dbReference>
<evidence type="ECO:0000256" key="5">
    <source>
        <dbReference type="ARBA" id="ARBA00023002"/>
    </source>
</evidence>
<dbReference type="PANTHER" id="PTHR43161:SF9">
    <property type="entry name" value="SORBITOL DEHYDROGENASE"/>
    <property type="match status" value="1"/>
</dbReference>
<dbReference type="InterPro" id="IPR045306">
    <property type="entry name" value="SDH-like"/>
</dbReference>
<dbReference type="GO" id="GO:0003939">
    <property type="term" value="F:L-iditol 2-dehydrogenase (NAD+) activity"/>
    <property type="evidence" value="ECO:0007669"/>
    <property type="project" value="TreeGrafter"/>
</dbReference>
<name>A0A4S9KQ15_AURPU</name>
<dbReference type="InterPro" id="IPR011032">
    <property type="entry name" value="GroES-like_sf"/>
</dbReference>
<comment type="cofactor">
    <cofactor evidence="1 11">
        <name>Zn(2+)</name>
        <dbReference type="ChEBI" id="CHEBI:29105"/>
    </cofactor>
</comment>
<comment type="caution">
    <text evidence="13">The sequence shown here is derived from an EMBL/GenBank/DDBJ whole genome shotgun (WGS) entry which is preliminary data.</text>
</comment>
<dbReference type="SUPFAM" id="SSF50129">
    <property type="entry name" value="GroES-like"/>
    <property type="match status" value="1"/>
</dbReference>
<comment type="pathway">
    <text evidence="8">Carbohydrate degradation; L-arabinose degradation via L-arabinitol; D-xylulose 5-phosphate from L-arabinose (fungal route): step 4/5.</text>
</comment>
<evidence type="ECO:0000256" key="6">
    <source>
        <dbReference type="ARBA" id="ARBA00023027"/>
    </source>
</evidence>
<protein>
    <recommendedName>
        <fullName evidence="9">D-xylulose reductase</fullName>
        <ecNumber evidence="9">1.1.1.9</ecNumber>
    </recommendedName>
    <alternativeName>
        <fullName evidence="10">Xylitol dehydrogenase A</fullName>
    </alternativeName>
</protein>
<dbReference type="InterPro" id="IPR013149">
    <property type="entry name" value="ADH-like_C"/>
</dbReference>
<dbReference type="InterPro" id="IPR020843">
    <property type="entry name" value="ER"/>
</dbReference>
<evidence type="ECO:0000256" key="9">
    <source>
        <dbReference type="ARBA" id="ARBA00026119"/>
    </source>
</evidence>
<dbReference type="InterPro" id="IPR002328">
    <property type="entry name" value="ADH_Zn_CS"/>
</dbReference>
<keyword evidence="6" id="KW-0520">NAD</keyword>
<evidence type="ECO:0000313" key="13">
    <source>
        <dbReference type="EMBL" id="THY18377.1"/>
    </source>
</evidence>
<dbReference type="Pfam" id="PF08240">
    <property type="entry name" value="ADH_N"/>
    <property type="match status" value="1"/>
</dbReference>
<dbReference type="GO" id="GO:0006062">
    <property type="term" value="P:sorbitol catabolic process"/>
    <property type="evidence" value="ECO:0007669"/>
    <property type="project" value="TreeGrafter"/>
</dbReference>
<evidence type="ECO:0000256" key="7">
    <source>
        <dbReference type="ARBA" id="ARBA00024843"/>
    </source>
</evidence>
<proteinExistence type="inferred from homology"/>
<dbReference type="InterPro" id="IPR036291">
    <property type="entry name" value="NAD(P)-bd_dom_sf"/>
</dbReference>
<dbReference type="EMBL" id="QZBD01000347">
    <property type="protein sequence ID" value="THY18377.1"/>
    <property type="molecule type" value="Genomic_DNA"/>
</dbReference>